<keyword evidence="2" id="KW-0813">Transport</keyword>
<accession>A0A1X7ANP6</accession>
<dbReference type="InterPro" id="IPR004100">
    <property type="entry name" value="ATPase_F1/V1/A1_a/bsu_N"/>
</dbReference>
<keyword evidence="7" id="KW-1278">Translocase</keyword>
<dbReference type="Proteomes" id="UP000196573">
    <property type="component" value="Unassembled WGS sequence"/>
</dbReference>
<dbReference type="RefSeq" id="WP_087112331.1">
    <property type="nucleotide sequence ID" value="NZ_CBCSCN010000011.1"/>
</dbReference>
<evidence type="ECO:0000256" key="2">
    <source>
        <dbReference type="ARBA" id="ARBA00022448"/>
    </source>
</evidence>
<dbReference type="InterPro" id="IPR000194">
    <property type="entry name" value="ATPase_F1/V1/A1_a/bsu_nucl-bd"/>
</dbReference>
<proteinExistence type="inferred from homology"/>
<keyword evidence="3" id="KW-0963">Cytoplasm</keyword>
<dbReference type="SMART" id="SM00382">
    <property type="entry name" value="AAA"/>
    <property type="match status" value="1"/>
</dbReference>
<evidence type="ECO:0000256" key="10">
    <source>
        <dbReference type="SAM" id="MobiDB-lite"/>
    </source>
</evidence>
<dbReference type="InterPro" id="IPR050053">
    <property type="entry name" value="ATPase_alpha/beta_chains"/>
</dbReference>
<evidence type="ECO:0000256" key="1">
    <source>
        <dbReference type="ARBA" id="ARBA00004496"/>
    </source>
</evidence>
<reference evidence="12 13" key="1">
    <citation type="submission" date="2017-03" db="EMBL/GenBank/DDBJ databases">
        <authorList>
            <person name="Afonso C.L."/>
            <person name="Miller P.J."/>
            <person name="Scott M.A."/>
            <person name="Spackman E."/>
            <person name="Goraichik I."/>
            <person name="Dimitrov K.M."/>
            <person name="Suarez D.L."/>
            <person name="Swayne D.E."/>
        </authorList>
    </citation>
    <scope>NUCLEOTIDE SEQUENCE [LARGE SCALE GENOMIC DNA]</scope>
    <source>
        <strain evidence="12">SB41UT1</strain>
    </source>
</reference>
<evidence type="ECO:0000259" key="11">
    <source>
        <dbReference type="SMART" id="SM00382"/>
    </source>
</evidence>
<dbReference type="Pfam" id="PF00006">
    <property type="entry name" value="ATP-synt_ab"/>
    <property type="match status" value="1"/>
</dbReference>
<dbReference type="Pfam" id="PF18269">
    <property type="entry name" value="T3SS_ATPase_C"/>
    <property type="match status" value="1"/>
</dbReference>
<evidence type="ECO:0000313" key="13">
    <source>
        <dbReference type="Proteomes" id="UP000196573"/>
    </source>
</evidence>
<comment type="subcellular location">
    <subcellularLocation>
        <location evidence="1">Cytoplasm</location>
    </subcellularLocation>
</comment>
<dbReference type="PANTHER" id="PTHR15184">
    <property type="entry name" value="ATP SYNTHASE"/>
    <property type="match status" value="1"/>
</dbReference>
<dbReference type="CDD" id="cd01136">
    <property type="entry name" value="ATPase_flagellum-secretory_path_III"/>
    <property type="match status" value="1"/>
</dbReference>
<evidence type="ECO:0000313" key="12">
    <source>
        <dbReference type="EMBL" id="SMA49885.1"/>
    </source>
</evidence>
<comment type="similarity">
    <text evidence="8">Belongs to the ATPase alpha/beta chains family. T3SS ATPase subfamily.</text>
</comment>
<dbReference type="CDD" id="cd18117">
    <property type="entry name" value="ATP-synt_flagellum-secretory_path_III_N"/>
    <property type="match status" value="1"/>
</dbReference>
<dbReference type="AlphaFoldDB" id="A0A1X7ANP6"/>
<dbReference type="GO" id="GO:0005737">
    <property type="term" value="C:cytoplasm"/>
    <property type="evidence" value="ECO:0007669"/>
    <property type="project" value="UniProtKB-SubCell"/>
</dbReference>
<evidence type="ECO:0000256" key="9">
    <source>
        <dbReference type="ARBA" id="ARBA00024382"/>
    </source>
</evidence>
<dbReference type="EMBL" id="FWPT01000009">
    <property type="protein sequence ID" value="SMA49885.1"/>
    <property type="molecule type" value="Genomic_DNA"/>
</dbReference>
<dbReference type="PANTHER" id="PTHR15184:SF9">
    <property type="entry name" value="SPI-1 TYPE 3 SECRETION SYSTEM ATPASE"/>
    <property type="match status" value="1"/>
</dbReference>
<keyword evidence="6" id="KW-0653">Protein transport</keyword>
<protein>
    <recommendedName>
        <fullName evidence="9">protein-secreting ATPase</fullName>
        <ecNumber evidence="9">7.4.2.8</ecNumber>
    </recommendedName>
</protein>
<dbReference type="GO" id="GO:0008564">
    <property type="term" value="F:protein-exporting ATPase activity"/>
    <property type="evidence" value="ECO:0007669"/>
    <property type="project" value="UniProtKB-EC"/>
</dbReference>
<dbReference type="GO" id="GO:0030257">
    <property type="term" value="C:type III protein secretion system complex"/>
    <property type="evidence" value="ECO:0007669"/>
    <property type="project" value="InterPro"/>
</dbReference>
<dbReference type="NCBIfam" id="TIGR01026">
    <property type="entry name" value="fliI_yscN"/>
    <property type="match status" value="1"/>
</dbReference>
<name>A0A1X7ANP6_9GAMM</name>
<dbReference type="FunFam" id="3.40.50.12240:FF:000002">
    <property type="entry name" value="Flagellum-specific ATP synthase FliI"/>
    <property type="match status" value="1"/>
</dbReference>
<keyword evidence="5" id="KW-0067">ATP-binding</keyword>
<dbReference type="OrthoDB" id="9148544at2"/>
<keyword evidence="4" id="KW-0547">Nucleotide-binding</keyword>
<evidence type="ECO:0000256" key="4">
    <source>
        <dbReference type="ARBA" id="ARBA00022741"/>
    </source>
</evidence>
<dbReference type="InterPro" id="IPR027417">
    <property type="entry name" value="P-loop_NTPase"/>
</dbReference>
<evidence type="ECO:0000256" key="5">
    <source>
        <dbReference type="ARBA" id="ARBA00022840"/>
    </source>
</evidence>
<dbReference type="InterPro" id="IPR040627">
    <property type="entry name" value="T3SS_ATPase_C"/>
</dbReference>
<dbReference type="GO" id="GO:0030254">
    <property type="term" value="P:protein secretion by the type III secretion system"/>
    <property type="evidence" value="ECO:0007669"/>
    <property type="project" value="InterPro"/>
</dbReference>
<organism evidence="12 13">
    <name type="scientific">Parendozoicomonas haliclonae</name>
    <dbReference type="NCBI Taxonomy" id="1960125"/>
    <lineage>
        <taxon>Bacteria</taxon>
        <taxon>Pseudomonadati</taxon>
        <taxon>Pseudomonadota</taxon>
        <taxon>Gammaproteobacteria</taxon>
        <taxon>Oceanospirillales</taxon>
        <taxon>Endozoicomonadaceae</taxon>
        <taxon>Parendozoicomonas</taxon>
    </lineage>
</organism>
<evidence type="ECO:0000256" key="6">
    <source>
        <dbReference type="ARBA" id="ARBA00022927"/>
    </source>
</evidence>
<gene>
    <name evidence="12" type="primary">yscN_2</name>
    <name evidence="12" type="ORF">EHSB41UT_03676</name>
</gene>
<dbReference type="GO" id="GO:0046933">
    <property type="term" value="F:proton-transporting ATP synthase activity, rotational mechanism"/>
    <property type="evidence" value="ECO:0007669"/>
    <property type="project" value="TreeGrafter"/>
</dbReference>
<evidence type="ECO:0000256" key="8">
    <source>
        <dbReference type="ARBA" id="ARBA00024342"/>
    </source>
</evidence>
<keyword evidence="13" id="KW-1185">Reference proteome</keyword>
<dbReference type="GO" id="GO:0005524">
    <property type="term" value="F:ATP binding"/>
    <property type="evidence" value="ECO:0007669"/>
    <property type="project" value="UniProtKB-KW"/>
</dbReference>
<feature type="domain" description="AAA+ ATPase" evidence="11">
    <location>
        <begin position="158"/>
        <end position="340"/>
    </location>
</feature>
<dbReference type="GO" id="GO:0016887">
    <property type="term" value="F:ATP hydrolysis activity"/>
    <property type="evidence" value="ECO:0007669"/>
    <property type="project" value="InterPro"/>
</dbReference>
<dbReference type="Gene3D" id="3.40.50.12240">
    <property type="match status" value="1"/>
</dbReference>
<dbReference type="InterPro" id="IPR005714">
    <property type="entry name" value="ATPase_T3SS_FliI/YscN"/>
</dbReference>
<dbReference type="SUPFAM" id="SSF52540">
    <property type="entry name" value="P-loop containing nucleoside triphosphate hydrolases"/>
    <property type="match status" value="1"/>
</dbReference>
<feature type="region of interest" description="Disordered" evidence="10">
    <location>
        <begin position="110"/>
        <end position="140"/>
    </location>
</feature>
<dbReference type="EC" id="7.4.2.8" evidence="9"/>
<dbReference type="Pfam" id="PF02874">
    <property type="entry name" value="ATP-synt_ab_N"/>
    <property type="match status" value="1"/>
</dbReference>
<evidence type="ECO:0000256" key="7">
    <source>
        <dbReference type="ARBA" id="ARBA00022967"/>
    </source>
</evidence>
<keyword evidence="12" id="KW-0378">Hydrolase</keyword>
<sequence length="447" mass="48234">MGDIQACLSSLETAPLIKRAGRITDYHGLVLESLGPDAVLGELCELVSSDGQSLSRAEVVGFHNGKLQLVPFSGIEGIRPGDQIFATGHAPDVICSRELLGRIVNAHGEPIDGSPLSPRESERRPLKRQSPGPLSRKPISGRMDTGVVAIDSFLAMGYGQRVGVFAGSGVGKSTLLGQIARTAKADVHIIAMIGERGREVVEFIEDILGPEGMKSAVVVVATADEPALMRVHAAYAATTLAEYFCDQGLSVTLTMDSVTRFAMALREIGLAAGEPPTARGYTPSCFSEIPKLIERAGNFQGKGSISAFYTVLVEGDDLNEPISDTLRAILDGHILLTRERANLGLYPAIDLLQSVSRLSTKLTTDEEQETLRESRRLLALYQENRELIQIGAYQKGVDRELDRAIVFQNTINQLLFSNQAALSHQQLLEKLQSALQKPPVSGEHDGE</sequence>
<evidence type="ECO:0000256" key="3">
    <source>
        <dbReference type="ARBA" id="ARBA00022490"/>
    </source>
</evidence>
<dbReference type="InterPro" id="IPR003593">
    <property type="entry name" value="AAA+_ATPase"/>
</dbReference>